<keyword evidence="1" id="KW-0732">Signal</keyword>
<accession>A0A1M5Y267</accession>
<keyword evidence="3" id="KW-1185">Reference proteome</keyword>
<proteinExistence type="predicted"/>
<feature type="signal peptide" evidence="1">
    <location>
        <begin position="1"/>
        <end position="23"/>
    </location>
</feature>
<feature type="chain" id="PRO_5012703009" evidence="1">
    <location>
        <begin position="24"/>
        <end position="129"/>
    </location>
</feature>
<dbReference type="Proteomes" id="UP000184608">
    <property type="component" value="Unassembled WGS sequence"/>
</dbReference>
<name>A0A1M5Y267_9VIBR</name>
<protein>
    <submittedName>
        <fullName evidence="2">Uncharacterized protein</fullName>
    </submittedName>
</protein>
<reference evidence="2 3" key="1">
    <citation type="submission" date="2016-11" db="EMBL/GenBank/DDBJ databases">
        <authorList>
            <person name="Jaros S."/>
            <person name="Januszkiewicz K."/>
            <person name="Wedrychowicz H."/>
        </authorList>
    </citation>
    <scope>NUCLEOTIDE SEQUENCE [LARGE SCALE GENOMIC DNA]</scope>
    <source>
        <strain evidence="2 3">CECT 7868</strain>
    </source>
</reference>
<sequence>MKVSMIKSVALVCSLVIAGMVSAAVPTVGTYSLNYDWGCDGSYSTSSITLSADGTFNTSSYSGTWTENNQTLTFVFQSGTYYTGYHTSKAVVGVQKANSLDGCFYMLQTSTTTLKQAQESLDADGMKAE</sequence>
<evidence type="ECO:0000313" key="2">
    <source>
        <dbReference type="EMBL" id="SHI06190.1"/>
    </source>
</evidence>
<evidence type="ECO:0000256" key="1">
    <source>
        <dbReference type="SAM" id="SignalP"/>
    </source>
</evidence>
<dbReference type="AlphaFoldDB" id="A0A1M5Y267"/>
<dbReference type="STRING" id="1216006.VA7868_01451"/>
<evidence type="ECO:0000313" key="3">
    <source>
        <dbReference type="Proteomes" id="UP000184608"/>
    </source>
</evidence>
<organism evidence="2 3">
    <name type="scientific">Vibrio aerogenes CECT 7868</name>
    <dbReference type="NCBI Taxonomy" id="1216006"/>
    <lineage>
        <taxon>Bacteria</taxon>
        <taxon>Pseudomonadati</taxon>
        <taxon>Pseudomonadota</taxon>
        <taxon>Gammaproteobacteria</taxon>
        <taxon>Vibrionales</taxon>
        <taxon>Vibrionaceae</taxon>
        <taxon>Vibrio</taxon>
    </lineage>
</organism>
<dbReference type="EMBL" id="FQXZ01000014">
    <property type="protein sequence ID" value="SHI06190.1"/>
    <property type="molecule type" value="Genomic_DNA"/>
</dbReference>
<dbReference type="RefSeq" id="WP_073603190.1">
    <property type="nucleotide sequence ID" value="NZ_FQXZ01000014.1"/>
</dbReference>
<dbReference type="OrthoDB" id="5875035at2"/>
<gene>
    <name evidence="2" type="ORF">VA7868_01451</name>
</gene>